<dbReference type="AlphaFoldDB" id="A0A0F6W319"/>
<dbReference type="Gene3D" id="1.20.120.1630">
    <property type="match status" value="1"/>
</dbReference>
<keyword evidence="3 5" id="KW-1133">Transmembrane helix</keyword>
<evidence type="ECO:0000256" key="4">
    <source>
        <dbReference type="ARBA" id="ARBA00023136"/>
    </source>
</evidence>
<dbReference type="InterPro" id="IPR007269">
    <property type="entry name" value="ICMT_MeTrfase"/>
</dbReference>
<dbReference type="PANTHER" id="PTHR43847">
    <property type="entry name" value="BLL3993 PROTEIN"/>
    <property type="match status" value="1"/>
</dbReference>
<protein>
    <recommendedName>
        <fullName evidence="8">Isoprenylcysteine carboxyl methyltransferase</fullName>
    </recommendedName>
</protein>
<dbReference type="STRING" id="927083.DB32_003355"/>
<proteinExistence type="predicted"/>
<dbReference type="PANTHER" id="PTHR43847:SF1">
    <property type="entry name" value="BLL3993 PROTEIN"/>
    <property type="match status" value="1"/>
</dbReference>
<accession>A0A0F6W319</accession>
<evidence type="ECO:0000313" key="6">
    <source>
        <dbReference type="EMBL" id="AKF06206.1"/>
    </source>
</evidence>
<organism evidence="6 7">
    <name type="scientific">Sandaracinus amylolyticus</name>
    <dbReference type="NCBI Taxonomy" id="927083"/>
    <lineage>
        <taxon>Bacteria</taxon>
        <taxon>Pseudomonadati</taxon>
        <taxon>Myxococcota</taxon>
        <taxon>Polyangia</taxon>
        <taxon>Polyangiales</taxon>
        <taxon>Sandaracinaceae</taxon>
        <taxon>Sandaracinus</taxon>
    </lineage>
</organism>
<sequence>MSSRVAFTILVALVATQRLWEVRRSACHEAALRAAGGREHAPEQMPWMRAIHAGWLASMIVEVWALDRVAPTWLAALAFVVFLAGQALRIAAMRALGPRWTVKVITVPGEVAISHGVLAHVRHPNYLGVVLEIAALPLVHGAWLTSIVFSIANAILLRARIRAEEAALRADASYETVHRDRPRFIPGAHA</sequence>
<evidence type="ECO:0000256" key="5">
    <source>
        <dbReference type="SAM" id="Phobius"/>
    </source>
</evidence>
<dbReference type="GO" id="GO:0016020">
    <property type="term" value="C:membrane"/>
    <property type="evidence" value="ECO:0007669"/>
    <property type="project" value="UniProtKB-SubCell"/>
</dbReference>
<reference evidence="6 7" key="1">
    <citation type="submission" date="2015-03" db="EMBL/GenBank/DDBJ databases">
        <title>Genome assembly of Sandaracinus amylolyticus DSM 53668.</title>
        <authorList>
            <person name="Sharma G."/>
            <person name="Subramanian S."/>
        </authorList>
    </citation>
    <scope>NUCLEOTIDE SEQUENCE [LARGE SCALE GENOMIC DNA]</scope>
    <source>
        <strain evidence="6 7">DSM 53668</strain>
    </source>
</reference>
<dbReference type="EMBL" id="CP011125">
    <property type="protein sequence ID" value="AKF06206.1"/>
    <property type="molecule type" value="Genomic_DNA"/>
</dbReference>
<feature type="transmembrane region" description="Helical" evidence="5">
    <location>
        <begin position="73"/>
        <end position="92"/>
    </location>
</feature>
<evidence type="ECO:0000256" key="2">
    <source>
        <dbReference type="ARBA" id="ARBA00022692"/>
    </source>
</evidence>
<evidence type="ECO:0008006" key="8">
    <source>
        <dbReference type="Google" id="ProtNLM"/>
    </source>
</evidence>
<feature type="transmembrane region" description="Helical" evidence="5">
    <location>
        <begin position="133"/>
        <end position="156"/>
    </location>
</feature>
<dbReference type="InterPro" id="IPR052527">
    <property type="entry name" value="Metal_cation-efflux_comp"/>
</dbReference>
<gene>
    <name evidence="6" type="ORF">DB32_003355</name>
</gene>
<evidence type="ECO:0000313" key="7">
    <source>
        <dbReference type="Proteomes" id="UP000034883"/>
    </source>
</evidence>
<dbReference type="RefSeq" id="WP_053233398.1">
    <property type="nucleotide sequence ID" value="NZ_CP011125.1"/>
</dbReference>
<dbReference type="OrthoDB" id="7203053at2"/>
<dbReference type="KEGG" id="samy:DB32_003355"/>
<keyword evidence="2 5" id="KW-0812">Transmembrane</keyword>
<evidence type="ECO:0000256" key="1">
    <source>
        <dbReference type="ARBA" id="ARBA00004141"/>
    </source>
</evidence>
<comment type="subcellular location">
    <subcellularLocation>
        <location evidence="1">Membrane</location>
        <topology evidence="1">Multi-pass membrane protein</topology>
    </subcellularLocation>
</comment>
<name>A0A0F6W319_9BACT</name>
<evidence type="ECO:0000256" key="3">
    <source>
        <dbReference type="ARBA" id="ARBA00022989"/>
    </source>
</evidence>
<dbReference type="Proteomes" id="UP000034883">
    <property type="component" value="Chromosome"/>
</dbReference>
<keyword evidence="4 5" id="KW-0472">Membrane</keyword>
<dbReference type="Pfam" id="PF04140">
    <property type="entry name" value="ICMT"/>
    <property type="match status" value="1"/>
</dbReference>
<keyword evidence="7" id="KW-1185">Reference proteome</keyword>
<dbReference type="GO" id="GO:0004671">
    <property type="term" value="F:protein C-terminal S-isoprenylcysteine carboxyl O-methyltransferase activity"/>
    <property type="evidence" value="ECO:0007669"/>
    <property type="project" value="InterPro"/>
</dbReference>